<dbReference type="SUPFAM" id="SSF56112">
    <property type="entry name" value="Protein kinase-like (PK-like)"/>
    <property type="match status" value="2"/>
</dbReference>
<dbReference type="GO" id="GO:0005524">
    <property type="term" value="F:ATP binding"/>
    <property type="evidence" value="ECO:0007669"/>
    <property type="project" value="InterPro"/>
</dbReference>
<feature type="domain" description="Protein kinase" evidence="1">
    <location>
        <begin position="1"/>
        <end position="222"/>
    </location>
</feature>
<dbReference type="PROSITE" id="PS00108">
    <property type="entry name" value="PROTEIN_KINASE_ST"/>
    <property type="match status" value="2"/>
</dbReference>
<reference evidence="2 3" key="1">
    <citation type="journal article" date="2019" name="Mol. Plant Pathol.">
        <title>Genome sequencing of oomycete isolates from Chile supports the New Zealand origin of Phytophthora kernoviae and makes available the first Nothophytophthora sp. genome.</title>
        <authorList>
            <person name="Studholme D.J."/>
            <person name="Panda P."/>
            <person name="Sanfuentes Von Stowasser E."/>
            <person name="Gonzalez M."/>
            <person name="Hill R."/>
            <person name="Sambles C."/>
            <person name="Grant M."/>
            <person name="Williams N.M."/>
            <person name="McDougal R.L."/>
        </authorList>
    </citation>
    <scope>NUCLEOTIDE SEQUENCE [LARGE SCALE GENOMIC DNA]</scope>
    <source>
        <strain evidence="2">Chile4</strain>
    </source>
</reference>
<evidence type="ECO:0000313" key="2">
    <source>
        <dbReference type="EMBL" id="RLN75778.1"/>
    </source>
</evidence>
<gene>
    <name evidence="2" type="ORF">BBO99_00008085</name>
</gene>
<dbReference type="STRING" id="325452.A0A3R7HSU7"/>
<keyword evidence="3" id="KW-1185">Reference proteome</keyword>
<dbReference type="PROSITE" id="PS50011">
    <property type="entry name" value="PROTEIN_KINASE_DOM"/>
    <property type="match status" value="2"/>
</dbReference>
<dbReference type="Proteomes" id="UP000285624">
    <property type="component" value="Unassembled WGS sequence"/>
</dbReference>
<accession>A0A3R7HSU7</accession>
<proteinExistence type="predicted"/>
<protein>
    <recommendedName>
        <fullName evidence="1">Protein kinase domain-containing protein</fullName>
    </recommendedName>
</protein>
<dbReference type="InterPro" id="IPR008271">
    <property type="entry name" value="Ser/Thr_kinase_AS"/>
</dbReference>
<dbReference type="SMART" id="SM00220">
    <property type="entry name" value="S_TKc"/>
    <property type="match status" value="2"/>
</dbReference>
<dbReference type="PANTHER" id="PTHR44329:SF214">
    <property type="entry name" value="PROTEIN KINASE DOMAIN-CONTAINING PROTEIN"/>
    <property type="match status" value="1"/>
</dbReference>
<name>A0A3R7HSU7_9STRA</name>
<dbReference type="Gene3D" id="1.10.510.10">
    <property type="entry name" value="Transferase(Phosphotransferase) domain 1"/>
    <property type="match status" value="2"/>
</dbReference>
<dbReference type="InterPro" id="IPR051681">
    <property type="entry name" value="Ser/Thr_Kinases-Pseudokinases"/>
</dbReference>
<evidence type="ECO:0000259" key="1">
    <source>
        <dbReference type="PROSITE" id="PS50011"/>
    </source>
</evidence>
<evidence type="ECO:0000313" key="3">
    <source>
        <dbReference type="Proteomes" id="UP000285624"/>
    </source>
</evidence>
<dbReference type="EMBL" id="MBDN02000382">
    <property type="protein sequence ID" value="RLN75778.1"/>
    <property type="molecule type" value="Genomic_DNA"/>
</dbReference>
<dbReference type="PANTHER" id="PTHR44329">
    <property type="entry name" value="SERINE/THREONINE-PROTEIN KINASE TNNI3K-RELATED"/>
    <property type="match status" value="1"/>
</dbReference>
<dbReference type="InterPro" id="IPR011009">
    <property type="entry name" value="Kinase-like_dom_sf"/>
</dbReference>
<dbReference type="InterPro" id="IPR000719">
    <property type="entry name" value="Prot_kinase_dom"/>
</dbReference>
<organism evidence="2 3">
    <name type="scientific">Phytophthora kernoviae</name>
    <dbReference type="NCBI Taxonomy" id="325452"/>
    <lineage>
        <taxon>Eukaryota</taxon>
        <taxon>Sar</taxon>
        <taxon>Stramenopiles</taxon>
        <taxon>Oomycota</taxon>
        <taxon>Peronosporomycetes</taxon>
        <taxon>Peronosporales</taxon>
        <taxon>Peronosporaceae</taxon>
        <taxon>Phytophthora</taxon>
    </lineage>
</organism>
<comment type="caution">
    <text evidence="2">The sequence shown here is derived from an EMBL/GenBank/DDBJ whole genome shotgun (WGS) entry which is preliminary data.</text>
</comment>
<dbReference type="GO" id="GO:0004674">
    <property type="term" value="F:protein serine/threonine kinase activity"/>
    <property type="evidence" value="ECO:0007669"/>
    <property type="project" value="TreeGrafter"/>
</dbReference>
<dbReference type="AlphaFoldDB" id="A0A3R7HSU7"/>
<dbReference type="Pfam" id="PF00069">
    <property type="entry name" value="Pkinase"/>
    <property type="match status" value="2"/>
</dbReference>
<feature type="domain" description="Protein kinase" evidence="1">
    <location>
        <begin position="333"/>
        <end position="598"/>
    </location>
</feature>
<sequence>MMASVEHPRIVRFIGVAWDSLSDLCAVSEFMGGGDLHSLLTRFEETEHRPHGFDFEKARIALQTAQALAYLHSLDPIVLHRDLKSMNILLTPKLDAKITDFGVSRQWSVDTMTAGVGTVLWMAPEVMLGKHYDSSADIFSFGIVLSELDSHLPPYREVWGPKSGRKISDTALLQLVSSGQLSIEFSSNAPQELVDLGHACVDLDPTARPSANEVLYQLQLILQIYEAYTIDWGRRINHQHFVRYDHRTSFIQCDGFQVRVVDNNFCTRFIGHYACTIFHNVGSCFDYIFTNTYTNVKGDGELTRLRYPWHGEVRDVINVDEVITAMRIPLEKLTTMALLSSGGYGEVYRGLYHNEPIAMKVLLSERQKDLGHINSFLGEIKIMASIDHPCIVRFIGVAWDSLSDLTAVLEFMEGGDLRSLLKRFEQEHHPCGFDLDKARIALQTAQAVTYLHSLDPNVLHRDLKSRNILLTSKFEAKVSDFGVSRRYSFCSMTAAVGTSLWMAPEVMMGERYDASADIFSFGVVLSELDSHLVPYADARMTRNGQRVPDAALLQLIALGQVRINFSTAAPAALVELGHACVSLDPATRPSASEVHYQLQLLMQAYDVYTL</sequence>